<feature type="region of interest" description="Disordered" evidence="2">
    <location>
        <begin position="358"/>
        <end position="390"/>
    </location>
</feature>
<feature type="compositionally biased region" description="Polar residues" evidence="2">
    <location>
        <begin position="366"/>
        <end position="390"/>
    </location>
</feature>
<feature type="compositionally biased region" description="Polar residues" evidence="2">
    <location>
        <begin position="170"/>
        <end position="181"/>
    </location>
</feature>
<dbReference type="Proteomes" id="UP001501274">
    <property type="component" value="Unassembled WGS sequence"/>
</dbReference>
<keyword evidence="4" id="KW-1185">Reference proteome</keyword>
<proteinExistence type="predicted"/>
<evidence type="ECO:0000313" key="3">
    <source>
        <dbReference type="EMBL" id="KAL0527814.1"/>
    </source>
</evidence>
<evidence type="ECO:0000256" key="2">
    <source>
        <dbReference type="SAM" id="MobiDB-lite"/>
    </source>
</evidence>
<sequence>MHRRATAHGFQQALIPFSVAHSSPPAAHCSSACESGAVGDEAFHAEPLYLSLQQGEWVRVLQRECHHGTGPHGAFSHMLVSAAGGAALSQPQWCIAEREDGAIGLVPGSLLQRVPGALFFARHGVAAVTAHRGGSPDPSSLKPSTATRRGHHRTVGASGRAPSRGFEVVRTTQTSIASSGSPGDDVSEKDDKVGYENTNVVDALQLQRRRQSNLQGRLNAVCASLPTAMLTHKEPQTTTSTTSLPTAARCTETAGDSDCSEEDEQLHLMKEEARVRAELRWLMDVVLPRLQAACTKAQTKLEKLRQDERCANVVASTSSFSSSVDPPNPLAVLDREHESVAGLLERVEALQAELAREASVGAVSEPQRSQSLSGNVLTASSPRCESGDSSAPTVFRSLDFDAAPPRPLKALHRCRVDVTANAPRAPDSHIVEKLRLLVIEEMETVGSYRSQKLALQQRLSRLAELMQEVASEEASLKESETALHRLLEEGTNEFAVDFAWPRTLQGLTDEEEVVLSSSVHILDKYTRKLQLIADDGQCSTSTNLMSSSVDVSPLANAPIASLDTATCAATPDRQTHSISRAAMSEGSSTVTTPTPSRVDHLRQVMERGGSELAQLQTKLKAAQRFCDTYGPIAQEIDEQLQRGERILAEKKKYLAALQAAESGEALRNVC</sequence>
<gene>
    <name evidence="3" type="ORF">Q4I28_002051</name>
</gene>
<reference evidence="3 4" key="1">
    <citation type="submission" date="2024-02" db="EMBL/GenBank/DDBJ databases">
        <title>FIRST GENOME SEQUENCES OF Leishmania (Viannia) shawi, Leishmania (Viannia) lindenbergi AND Leishmania (Viannia) utingensis.</title>
        <authorList>
            <person name="Resadore F."/>
            <person name="Custodio M.G.F."/>
            <person name="Boite M.C."/>
            <person name="Cupolillo E."/>
            <person name="Ferreira G.E.M."/>
        </authorList>
    </citation>
    <scope>NUCLEOTIDE SEQUENCE [LARGE SCALE GENOMIC DNA]</scope>
    <source>
        <strain evidence="3 4">MDAS/BR/1979/M5533</strain>
    </source>
</reference>
<dbReference type="EMBL" id="JBAMZN010000015">
    <property type="protein sequence ID" value="KAL0527814.1"/>
    <property type="molecule type" value="Genomic_DNA"/>
</dbReference>
<dbReference type="AlphaFoldDB" id="A0AAW3C2N5"/>
<keyword evidence="1" id="KW-0175">Coiled coil</keyword>
<organism evidence="3 4">
    <name type="scientific">Leishmania naiffi</name>
    <dbReference type="NCBI Taxonomy" id="5678"/>
    <lineage>
        <taxon>Eukaryota</taxon>
        <taxon>Discoba</taxon>
        <taxon>Euglenozoa</taxon>
        <taxon>Kinetoplastea</taxon>
        <taxon>Metakinetoplastina</taxon>
        <taxon>Trypanosomatida</taxon>
        <taxon>Trypanosomatidae</taxon>
        <taxon>Leishmaniinae</taxon>
        <taxon>Leishmania</taxon>
        <taxon>Leishmania naiffi species complex</taxon>
    </lineage>
</organism>
<protein>
    <submittedName>
        <fullName evidence="3">Uncharacterized protein</fullName>
    </submittedName>
</protein>
<comment type="caution">
    <text evidence="3">The sequence shown here is derived from an EMBL/GenBank/DDBJ whole genome shotgun (WGS) entry which is preliminary data.</text>
</comment>
<name>A0AAW3C2N5_9TRYP</name>
<accession>A0AAW3C2N5</accession>
<evidence type="ECO:0000256" key="1">
    <source>
        <dbReference type="SAM" id="Coils"/>
    </source>
</evidence>
<feature type="coiled-coil region" evidence="1">
    <location>
        <begin position="452"/>
        <end position="489"/>
    </location>
</feature>
<evidence type="ECO:0000313" key="4">
    <source>
        <dbReference type="Proteomes" id="UP001501274"/>
    </source>
</evidence>
<feature type="compositionally biased region" description="Polar residues" evidence="2">
    <location>
        <begin position="137"/>
        <end position="147"/>
    </location>
</feature>
<feature type="region of interest" description="Disordered" evidence="2">
    <location>
        <begin position="129"/>
        <end position="193"/>
    </location>
</feature>